<dbReference type="EMBL" id="MN124408">
    <property type="protein sequence ID" value="QHN57154.1"/>
    <property type="molecule type" value="Genomic_DNA"/>
</dbReference>
<keyword evidence="3" id="KW-1133">Transmembrane helix</keyword>
<evidence type="ECO:0000256" key="1">
    <source>
        <dbReference type="SAM" id="Coils"/>
    </source>
</evidence>
<feature type="transmembrane region" description="Helical" evidence="3">
    <location>
        <begin position="84"/>
        <end position="104"/>
    </location>
</feature>
<reference evidence="4" key="1">
    <citation type="submission" date="2019-07" db="EMBL/GenBank/DDBJ databases">
        <authorList>
            <person name="Liu D.-K."/>
            <person name="Li M.-H."/>
        </authorList>
    </citation>
    <scope>NUCLEOTIDE SEQUENCE</scope>
</reference>
<geneLocation type="plastid" evidence="4"/>
<feature type="transmembrane region" description="Helical" evidence="3">
    <location>
        <begin position="18"/>
        <end position="45"/>
    </location>
</feature>
<feature type="coiled-coil region" evidence="1">
    <location>
        <begin position="746"/>
        <end position="773"/>
    </location>
</feature>
<keyword evidence="3" id="KW-0812">Transmembrane</keyword>
<dbReference type="PANTHER" id="PTHR33163:SF40">
    <property type="entry name" value="PROTEIN TIC 214"/>
    <property type="match status" value="1"/>
</dbReference>
<dbReference type="InterPro" id="IPR008896">
    <property type="entry name" value="TIC214"/>
</dbReference>
<feature type="region of interest" description="Disordered" evidence="2">
    <location>
        <begin position="242"/>
        <end position="290"/>
    </location>
</feature>
<keyword evidence="1" id="KW-0175">Coiled coil</keyword>
<keyword evidence="3" id="KW-0472">Membrane</keyword>
<feature type="transmembrane region" description="Helical" evidence="3">
    <location>
        <begin position="164"/>
        <end position="190"/>
    </location>
</feature>
<feature type="transmembrane region" description="Helical" evidence="3">
    <location>
        <begin position="57"/>
        <end position="78"/>
    </location>
</feature>
<dbReference type="PANTHER" id="PTHR33163">
    <property type="entry name" value="PROTEIN TIC 214-RELATED"/>
    <property type="match status" value="1"/>
</dbReference>
<protein>
    <submittedName>
        <fullName evidence="4">Ycf1</fullName>
    </submittedName>
</protein>
<proteinExistence type="predicted"/>
<accession>A0A6B9U667</accession>
<evidence type="ECO:0000313" key="4">
    <source>
        <dbReference type="EMBL" id="QHN57154.1"/>
    </source>
</evidence>
<dbReference type="Pfam" id="PF05758">
    <property type="entry name" value="Ycf1"/>
    <property type="match status" value="2"/>
</dbReference>
<name>A0A6B9U667_9ASPA</name>
<dbReference type="GO" id="GO:0016020">
    <property type="term" value="C:membrane"/>
    <property type="evidence" value="ECO:0007669"/>
    <property type="project" value="InterPro"/>
</dbReference>
<feature type="compositionally biased region" description="Acidic residues" evidence="2">
    <location>
        <begin position="248"/>
        <end position="263"/>
    </location>
</feature>
<evidence type="ECO:0000256" key="3">
    <source>
        <dbReference type="SAM" id="Phobius"/>
    </source>
</evidence>
<feature type="transmembrane region" description="Helical" evidence="3">
    <location>
        <begin position="124"/>
        <end position="144"/>
    </location>
</feature>
<gene>
    <name evidence="4" type="primary">ycf1</name>
</gene>
<reference evidence="4" key="2">
    <citation type="journal article" date="2020" name="Mol. Phylogenet. Evol.">
        <title>Plastid phylogenomic data yield new and robust insights into the phylogeny of Cleisostoma-Gastrochilus clades (Orchidaceae, Aeridinae).</title>
        <authorList>
            <person name="Liu D.K."/>
            <person name="Tu X.D."/>
            <person name="Zhao Z."/>
            <person name="Zeng M.Y."/>
            <person name="Zhang S."/>
            <person name="Ma L."/>
            <person name="Zhang G.Q."/>
            <person name="Wang M.M."/>
            <person name="Liu Z.J."/>
            <person name="Lan S.R."/>
            <person name="Chen S.P."/>
            <person name="Li M.H."/>
        </authorList>
    </citation>
    <scope>NUCLEOTIDE SEQUENCE</scope>
</reference>
<evidence type="ECO:0000256" key="2">
    <source>
        <dbReference type="SAM" id="MobiDB-lite"/>
    </source>
</evidence>
<organism evidence="4">
    <name type="scientific">Sarcoglyphis smithiana</name>
    <dbReference type="NCBI Taxonomy" id="1617360"/>
    <lineage>
        <taxon>Eukaryota</taxon>
        <taxon>Viridiplantae</taxon>
        <taxon>Streptophyta</taxon>
        <taxon>Embryophyta</taxon>
        <taxon>Tracheophyta</taxon>
        <taxon>Spermatophyta</taxon>
        <taxon>Magnoliopsida</taxon>
        <taxon>Liliopsida</taxon>
        <taxon>Asparagales</taxon>
        <taxon>Orchidaceae</taxon>
        <taxon>Epidendroideae</taxon>
        <taxon>Vandeae</taxon>
        <taxon>Aeridinae</taxon>
        <taxon>Sarcoglyphis</taxon>
    </lineage>
</organism>
<feature type="transmembrane region" description="Helical" evidence="3">
    <location>
        <begin position="211"/>
        <end position="229"/>
    </location>
</feature>
<sequence>MILKSFLLGNPLSLCMKIINSVVVIGLYYGFMTTFSIGPSYLLLLRDYIMEEGNEKEVSATTGFIAGQLMMFISIYYAPLHLALSRPHTITVLVLPYLLFHFFWNNHKNFFDYGSTHRNSMRNLSIQCIFLNNLIIQLFNHFLLPSSTLARLVNIYMFRCNNKILFLTSSFVGWLIGHILFMKWVGLVLFWIRKNRSIRYNKYLVSELRNYMGRIFSILLFITCVYYLGKMPSPIFTRKLKNNKETSETEEEEKREEESDVETTYEMKETEQEQEESTEEKFSLCSEEKEDLDKIDETEEIRVNGKEKTKDEFHFQEAHYQDSPVYEDYDLEIHQENWELGRLKEEKKKRLWVEKTFVTFFFDYKRWNRPLRYIKNDKLENALRNEMSQFFFFTCTSDGKQIISFTYPPSLSTFSEMLEQRISLYIIEKLYDEDLYNSWIYANEKKKSNLNNELRSRIQVIEKKERSSSLDMLEKKTILCDDEKKKKCLPKAYDPFFNGPYRGTRKELDSRAIMNTYTGTEDLVKFFFINKIHDLLLNDSVELQRKSFLNSTEEKGIDSESEVKYFQFLFDVITTHTKDKKKMKKKSIGIKKEEISKKVSQWSYKLKLREEEEENEEDLEEEYYEIHSRRAKRVIIYEDNDRNTNYLSSIQNTSNNDDQMEEEEVVLIRYSQQSDFRRNLIKGSMRAQRRKTVIWNLFQVNVHSPLFLDRLDKTSFFSFFDINKIKNIIFRNWMGREQESELKISYFENEDKKEEKENEEKKYKNEQIEISEAWDIFIFTQAIRSLMLVTQSFLRKYIILPSLIIAKNLFRMLLFQIPEWNEDFKKLNREIHIKCTYNGVQLSETEFPQDWLIEGIQIKILYPFCLKPWKKSRARSHHRDLIKKKEKKTNFCFLTVWGMEAELPFGSPRKRPFFFEPIYKELQKRKKKGVIQIVRIINLIMKKLDKVDLNLLFEVRKEKVYEPNENKKDLKRNIPSESSVLNQTINWFNYSLIERRMKDLSDKTIQIRNQIEGIAKDKKKKEIVIIYDNKRSGLQKHIWKILKRKNIRLMRKSHYFIKSFIEKIYIDIFLYTITISKINTQLFFESTKKIFNKSIYNNGINKEQEGIDERNQNTMNFLLTIKKLFSNIDNTKTSKKNLNTYWNFSSLSQAYVFYKISQNQLLNKYQLRPLLQYQGSYPFFKDNLKDYYMIHGIFNSKSRHKQINTFVMNEWKNWLKSYYQYDLSKKKEYQLVLVPKEWRNRIDKHRMIQNKESNQLDLYKKDRFIYSMKENDYAENSFMNKKDKWKKHYRYDILSYKYISLPNLYISESTLEKNGDQEMKYHFNTSKPESFYVLVSIPSNDYLEKVEKGFLIDRNTNLDRKYFDSRILPLCFLNNIENNIEIWTNAHIGIKIQKNTKTEINNFNKMEKKDLFFPTIHQESKTYNFVFDCMGMNKKRFYDNDIAFNHDTLNLETWFFPEFVLLFDVYKIQPWIIPIKSLFFHFSINEKSKKINVKSSKKKKDLELVNSKQEENQQQVQRNLLLNQKNKKAVEEDYASLEIKKGIKKEQYKSKNEMELDFFLRNYLLFQLRWADHLNMNNKVMKNLRVYCLLLRLINPKEIAISSIQRGEINLDEMLIQRDLVLAELLRKGRFIIEPICLSIRRDGKSIIYQTIDISSVDNKKYQTNKKYKKKRIEKGGFEKSIARHSNIFLSGDKNHYDLLVPENILSPRRRREFRIRICLNSRNFHVVDRNPRFCNENKIRNCGQFLNENKHINTDRKNFIKFKFFLWPNYRLEDLACMNRYWFDASNSSRFSMSRIHMY</sequence>
<keyword evidence="4" id="KW-0934">Plastid</keyword>